<keyword evidence="2" id="KW-1185">Reference proteome</keyword>
<name>A0ABR0A338_9CRUS</name>
<gene>
    <name evidence="1" type="ORF">OUZ56_001577</name>
</gene>
<dbReference type="EMBL" id="JAOYFB010000036">
    <property type="protein sequence ID" value="KAK4019562.1"/>
    <property type="molecule type" value="Genomic_DNA"/>
</dbReference>
<proteinExistence type="predicted"/>
<evidence type="ECO:0000313" key="1">
    <source>
        <dbReference type="EMBL" id="KAK4019562.1"/>
    </source>
</evidence>
<accession>A0ABR0A338</accession>
<comment type="caution">
    <text evidence="1">The sequence shown here is derived from an EMBL/GenBank/DDBJ whole genome shotgun (WGS) entry which is preliminary data.</text>
</comment>
<evidence type="ECO:0000313" key="2">
    <source>
        <dbReference type="Proteomes" id="UP001234178"/>
    </source>
</evidence>
<sequence length="77" mass="8860">MLFTTEGDSYKRKETVLFVTCSLQVDAGLKTDCDFDRQGEESWSMCFVCVCGHLAADKVCRTWEDDCEYCRPSEDRV</sequence>
<organism evidence="1 2">
    <name type="scientific">Daphnia magna</name>
    <dbReference type="NCBI Taxonomy" id="35525"/>
    <lineage>
        <taxon>Eukaryota</taxon>
        <taxon>Metazoa</taxon>
        <taxon>Ecdysozoa</taxon>
        <taxon>Arthropoda</taxon>
        <taxon>Crustacea</taxon>
        <taxon>Branchiopoda</taxon>
        <taxon>Diplostraca</taxon>
        <taxon>Cladocera</taxon>
        <taxon>Anomopoda</taxon>
        <taxon>Daphniidae</taxon>
        <taxon>Daphnia</taxon>
    </lineage>
</organism>
<dbReference type="Proteomes" id="UP001234178">
    <property type="component" value="Unassembled WGS sequence"/>
</dbReference>
<protein>
    <submittedName>
        <fullName evidence="1">Uncharacterized protein</fullName>
    </submittedName>
</protein>
<reference evidence="1 2" key="1">
    <citation type="journal article" date="2023" name="Nucleic Acids Res.">
        <title>The hologenome of Daphnia magna reveals possible DNA methylation and microbiome-mediated evolution of the host genome.</title>
        <authorList>
            <person name="Chaturvedi A."/>
            <person name="Li X."/>
            <person name="Dhandapani V."/>
            <person name="Marshall H."/>
            <person name="Kissane S."/>
            <person name="Cuenca-Cambronero M."/>
            <person name="Asole G."/>
            <person name="Calvet F."/>
            <person name="Ruiz-Romero M."/>
            <person name="Marangio P."/>
            <person name="Guigo R."/>
            <person name="Rago D."/>
            <person name="Mirbahai L."/>
            <person name="Eastwood N."/>
            <person name="Colbourne J.K."/>
            <person name="Zhou J."/>
            <person name="Mallon E."/>
            <person name="Orsini L."/>
        </authorList>
    </citation>
    <scope>NUCLEOTIDE SEQUENCE [LARGE SCALE GENOMIC DNA]</scope>
    <source>
        <strain evidence="1">LRV0_1</strain>
    </source>
</reference>